<keyword evidence="6" id="KW-1185">Reference proteome</keyword>
<sequence length="360" mass="40156">MVVDGTVDAPLDVVVEVAGFEARIVAPVHGGTVAAAVTVPDVSVWWPRGHGEQPLYDVRVSLASGGVDLDSWVRRTGFRNVSLSTQDDDAGMSFVIAVNDQPVFVRGVNWIPDDCFVSRVGIDDYRERISQAAAANVNLLRIWGGGLYEKDELYDVCDEMGILVWQDFLFACAAYPETDDLVAEVEGEARDNVARLMPHPSLVLWNGNNENIWGFFDWGWQEPLDGKDWGLGYYTGVLPRVVAQTDPSRPYWPGSPYSGSLDIHPNDPDHGNHHSWEVWNRADYTSYAEDRPRFVSEFGYQAPPRGRRWKRLWPTSLSSSIRRASCTTRRRTTATASLPGGWHRTSRTRSTPLTGTTSPS</sequence>
<name>A0ABM8G2L0_9CELL</name>
<protein>
    <recommendedName>
        <fullName evidence="4">Glycoside hydrolase family 2 immunoglobulin-like beta-sandwich domain-containing protein</fullName>
    </recommendedName>
</protein>
<gene>
    <name evidence="5" type="ORF">GCM10025865_16010</name>
</gene>
<organism evidence="5 6">
    <name type="scientific">Paraoerskovia sediminicola</name>
    <dbReference type="NCBI Taxonomy" id="1138587"/>
    <lineage>
        <taxon>Bacteria</taxon>
        <taxon>Bacillati</taxon>
        <taxon>Actinomycetota</taxon>
        <taxon>Actinomycetes</taxon>
        <taxon>Micrococcales</taxon>
        <taxon>Cellulomonadaceae</taxon>
        <taxon>Paraoerskovia</taxon>
    </lineage>
</organism>
<evidence type="ECO:0000256" key="2">
    <source>
        <dbReference type="ARBA" id="ARBA00023295"/>
    </source>
</evidence>
<dbReference type="SUPFAM" id="SSF51445">
    <property type="entry name" value="(Trans)glycosidases"/>
    <property type="match status" value="1"/>
</dbReference>
<feature type="domain" description="Glycoside hydrolase family 2 immunoglobulin-like beta-sandwich" evidence="4">
    <location>
        <begin position="22"/>
        <end position="79"/>
    </location>
</feature>
<reference evidence="6" key="1">
    <citation type="journal article" date="2019" name="Int. J. Syst. Evol. Microbiol.">
        <title>The Global Catalogue of Microorganisms (GCM) 10K type strain sequencing project: providing services to taxonomists for standard genome sequencing and annotation.</title>
        <authorList>
            <consortium name="The Broad Institute Genomics Platform"/>
            <consortium name="The Broad Institute Genome Sequencing Center for Infectious Disease"/>
            <person name="Wu L."/>
            <person name="Ma J."/>
        </authorList>
    </citation>
    <scope>NUCLEOTIDE SEQUENCE [LARGE SCALE GENOMIC DNA]</scope>
    <source>
        <strain evidence="6">NBRC 108565</strain>
    </source>
</reference>
<evidence type="ECO:0000259" key="4">
    <source>
        <dbReference type="Pfam" id="PF00703"/>
    </source>
</evidence>
<dbReference type="Gene3D" id="2.60.40.10">
    <property type="entry name" value="Immunoglobulins"/>
    <property type="match status" value="1"/>
</dbReference>
<proteinExistence type="inferred from homology"/>
<evidence type="ECO:0000313" key="6">
    <source>
        <dbReference type="Proteomes" id="UP001321475"/>
    </source>
</evidence>
<accession>A0ABM8G2L0</accession>
<dbReference type="Pfam" id="PF00703">
    <property type="entry name" value="Glyco_hydro_2"/>
    <property type="match status" value="1"/>
</dbReference>
<dbReference type="InterPro" id="IPR006102">
    <property type="entry name" value="Ig-like_GH2"/>
</dbReference>
<dbReference type="InterPro" id="IPR013783">
    <property type="entry name" value="Ig-like_fold"/>
</dbReference>
<dbReference type="InterPro" id="IPR050887">
    <property type="entry name" value="Beta-mannosidase_GH2"/>
</dbReference>
<dbReference type="Gene3D" id="3.20.20.80">
    <property type="entry name" value="Glycosidases"/>
    <property type="match status" value="1"/>
</dbReference>
<keyword evidence="2" id="KW-0378">Hydrolase</keyword>
<dbReference type="InterPro" id="IPR017853">
    <property type="entry name" value="GH"/>
</dbReference>
<comment type="similarity">
    <text evidence="1">Belongs to the glycosyl hydrolase 2 family.</text>
</comment>
<feature type="compositionally biased region" description="Polar residues" evidence="3">
    <location>
        <begin position="348"/>
        <end position="360"/>
    </location>
</feature>
<dbReference type="EMBL" id="AP027729">
    <property type="protein sequence ID" value="BDZ42302.1"/>
    <property type="molecule type" value="Genomic_DNA"/>
</dbReference>
<feature type="compositionally biased region" description="Low complexity" evidence="3">
    <location>
        <begin position="323"/>
        <end position="337"/>
    </location>
</feature>
<evidence type="ECO:0000256" key="3">
    <source>
        <dbReference type="SAM" id="MobiDB-lite"/>
    </source>
</evidence>
<dbReference type="PANTHER" id="PTHR43730">
    <property type="entry name" value="BETA-MANNOSIDASE"/>
    <property type="match status" value="1"/>
</dbReference>
<evidence type="ECO:0000313" key="5">
    <source>
        <dbReference type="EMBL" id="BDZ42302.1"/>
    </source>
</evidence>
<feature type="region of interest" description="Disordered" evidence="3">
    <location>
        <begin position="323"/>
        <end position="360"/>
    </location>
</feature>
<evidence type="ECO:0000256" key="1">
    <source>
        <dbReference type="ARBA" id="ARBA00007401"/>
    </source>
</evidence>
<dbReference type="InterPro" id="IPR036156">
    <property type="entry name" value="Beta-gal/glucu_dom_sf"/>
</dbReference>
<dbReference type="SUPFAM" id="SSF49303">
    <property type="entry name" value="beta-Galactosidase/glucuronidase domain"/>
    <property type="match status" value="1"/>
</dbReference>
<dbReference type="Proteomes" id="UP001321475">
    <property type="component" value="Chromosome"/>
</dbReference>
<keyword evidence="2" id="KW-0326">Glycosidase</keyword>
<dbReference type="PANTHER" id="PTHR43730:SF1">
    <property type="entry name" value="BETA-MANNOSIDASE"/>
    <property type="match status" value="1"/>
</dbReference>